<comment type="caution">
    <text evidence="1">The sequence shown here is derived from an EMBL/GenBank/DDBJ whole genome shotgun (WGS) entry which is preliminary data.</text>
</comment>
<dbReference type="AlphaFoldDB" id="A0A0F9M2S4"/>
<gene>
    <name evidence="1" type="ORF">LCGC14_1206280</name>
</gene>
<evidence type="ECO:0000313" key="1">
    <source>
        <dbReference type="EMBL" id="KKM93641.1"/>
    </source>
</evidence>
<sequence length="58" mass="6493">MEKPMEHCQLCKADPKVFCPRDVDAKCLECGENFCGAHIAPHLNNVHCISLNLDHCRG</sequence>
<proteinExistence type="predicted"/>
<name>A0A0F9M2S4_9ZZZZ</name>
<reference evidence="1" key="1">
    <citation type="journal article" date="2015" name="Nature">
        <title>Complex archaea that bridge the gap between prokaryotes and eukaryotes.</title>
        <authorList>
            <person name="Spang A."/>
            <person name="Saw J.H."/>
            <person name="Jorgensen S.L."/>
            <person name="Zaremba-Niedzwiedzka K."/>
            <person name="Martijn J."/>
            <person name="Lind A.E."/>
            <person name="van Eijk R."/>
            <person name="Schleper C."/>
            <person name="Guy L."/>
            <person name="Ettema T.J."/>
        </authorList>
    </citation>
    <scope>NUCLEOTIDE SEQUENCE</scope>
</reference>
<accession>A0A0F9M2S4</accession>
<organism evidence="1">
    <name type="scientific">marine sediment metagenome</name>
    <dbReference type="NCBI Taxonomy" id="412755"/>
    <lineage>
        <taxon>unclassified sequences</taxon>
        <taxon>metagenomes</taxon>
        <taxon>ecological metagenomes</taxon>
    </lineage>
</organism>
<protein>
    <submittedName>
        <fullName evidence="1">Uncharacterized protein</fullName>
    </submittedName>
</protein>
<dbReference type="EMBL" id="LAZR01006238">
    <property type="protein sequence ID" value="KKM93641.1"/>
    <property type="molecule type" value="Genomic_DNA"/>
</dbReference>